<evidence type="ECO:0000256" key="8">
    <source>
        <dbReference type="ARBA" id="ARBA00022840"/>
    </source>
</evidence>
<dbReference type="EC" id="2.7.11.1" evidence="2"/>
<evidence type="ECO:0000256" key="5">
    <source>
        <dbReference type="ARBA" id="ARBA00022679"/>
    </source>
</evidence>
<proteinExistence type="inferred from homology"/>
<gene>
    <name evidence="12" type="ORF">AKO1_009382</name>
</gene>
<evidence type="ECO:0000256" key="10">
    <source>
        <dbReference type="ARBA" id="ARBA00048679"/>
    </source>
</evidence>
<comment type="catalytic activity">
    <reaction evidence="9">
        <text>L-threonyl-[protein] + ATP = O-phospho-L-threonyl-[protein] + ADP + H(+)</text>
        <dbReference type="Rhea" id="RHEA:46608"/>
        <dbReference type="Rhea" id="RHEA-COMP:11060"/>
        <dbReference type="Rhea" id="RHEA-COMP:11605"/>
        <dbReference type="ChEBI" id="CHEBI:15378"/>
        <dbReference type="ChEBI" id="CHEBI:30013"/>
        <dbReference type="ChEBI" id="CHEBI:30616"/>
        <dbReference type="ChEBI" id="CHEBI:61977"/>
        <dbReference type="ChEBI" id="CHEBI:456216"/>
        <dbReference type="EC" id="2.7.11.1"/>
    </reaction>
</comment>
<keyword evidence="7" id="KW-0418">Kinase</keyword>
<dbReference type="AlphaFoldDB" id="A0AAW2ZMY7"/>
<evidence type="ECO:0000256" key="7">
    <source>
        <dbReference type="ARBA" id="ARBA00022777"/>
    </source>
</evidence>
<comment type="caution">
    <text evidence="12">The sequence shown here is derived from an EMBL/GenBank/DDBJ whole genome shotgun (WGS) entry which is preliminary data.</text>
</comment>
<name>A0AAW2ZMY7_9EUKA</name>
<keyword evidence="5" id="KW-0808">Transferase</keyword>
<dbReference type="Pfam" id="PF00069">
    <property type="entry name" value="Pkinase"/>
    <property type="match status" value="1"/>
</dbReference>
<accession>A0AAW2ZMY7</accession>
<dbReference type="EMBL" id="JAOPGA020001632">
    <property type="protein sequence ID" value="KAL0490064.1"/>
    <property type="molecule type" value="Genomic_DNA"/>
</dbReference>
<dbReference type="SMART" id="SM00220">
    <property type="entry name" value="S_TKc"/>
    <property type="match status" value="1"/>
</dbReference>
<evidence type="ECO:0000256" key="2">
    <source>
        <dbReference type="ARBA" id="ARBA00012513"/>
    </source>
</evidence>
<keyword evidence="4" id="KW-0597">Phosphoprotein</keyword>
<dbReference type="Gene3D" id="3.30.200.20">
    <property type="entry name" value="Phosphorylase Kinase, domain 1"/>
    <property type="match status" value="1"/>
</dbReference>
<keyword evidence="3" id="KW-0723">Serine/threonine-protein kinase</keyword>
<dbReference type="Gene3D" id="1.10.510.10">
    <property type="entry name" value="Transferase(Phosphotransferase) domain 1"/>
    <property type="match status" value="1"/>
</dbReference>
<evidence type="ECO:0000313" key="13">
    <source>
        <dbReference type="Proteomes" id="UP001431209"/>
    </source>
</evidence>
<comment type="similarity">
    <text evidence="1">Belongs to the protein kinase superfamily. AGC Ser/Thr protein kinase family.</text>
</comment>
<organism evidence="12 13">
    <name type="scientific">Acrasis kona</name>
    <dbReference type="NCBI Taxonomy" id="1008807"/>
    <lineage>
        <taxon>Eukaryota</taxon>
        <taxon>Discoba</taxon>
        <taxon>Heterolobosea</taxon>
        <taxon>Tetramitia</taxon>
        <taxon>Eutetramitia</taxon>
        <taxon>Acrasidae</taxon>
        <taxon>Acrasis</taxon>
    </lineage>
</organism>
<dbReference type="FunFam" id="3.30.200.20:FF:000524">
    <property type="entry name" value="Non-specific serine/threonine protein kinase"/>
    <property type="match status" value="1"/>
</dbReference>
<evidence type="ECO:0000256" key="4">
    <source>
        <dbReference type="ARBA" id="ARBA00022553"/>
    </source>
</evidence>
<dbReference type="InterPro" id="IPR011009">
    <property type="entry name" value="Kinase-like_dom_sf"/>
</dbReference>
<evidence type="ECO:0000256" key="6">
    <source>
        <dbReference type="ARBA" id="ARBA00022741"/>
    </source>
</evidence>
<dbReference type="PANTHER" id="PTHR45637">
    <property type="entry name" value="FLIPPASE KINASE 1-RELATED"/>
    <property type="match status" value="1"/>
</dbReference>
<evidence type="ECO:0000256" key="3">
    <source>
        <dbReference type="ARBA" id="ARBA00022527"/>
    </source>
</evidence>
<dbReference type="PROSITE" id="PS50817">
    <property type="entry name" value="INTEIN_N_TER"/>
    <property type="match status" value="1"/>
</dbReference>
<dbReference type="InterPro" id="IPR006141">
    <property type="entry name" value="Intein_N"/>
</dbReference>
<keyword evidence="13" id="KW-1185">Reference proteome</keyword>
<dbReference type="GO" id="GO:0016539">
    <property type="term" value="P:intein-mediated protein splicing"/>
    <property type="evidence" value="ECO:0007669"/>
    <property type="project" value="InterPro"/>
</dbReference>
<sequence length="211" mass="24003">MSEEQEPAELSGPSIEGIAPIIEVVNTDEVRRVGEKSNIQQAATDEELQTVIKKMKPTNSNENLQGLEVSQIDFSTLGPSDFEKIKLLGRGDVGKVYLVRLKGTEKLFAMKVLKKEEMIKRNKVKRVLTEREILATTDHPFIVTLYCSFQGQDKLYFIMEYCAGGEFFRMLQRQPNKCLPEASVKFYGAEVLLALEYLHMMGFIYRDLKPG</sequence>
<dbReference type="SUPFAM" id="SSF56112">
    <property type="entry name" value="Protein kinase-like (PK-like)"/>
    <property type="match status" value="1"/>
</dbReference>
<evidence type="ECO:0000259" key="11">
    <source>
        <dbReference type="PROSITE" id="PS50011"/>
    </source>
</evidence>
<feature type="non-terminal residue" evidence="12">
    <location>
        <position position="211"/>
    </location>
</feature>
<dbReference type="InterPro" id="IPR000719">
    <property type="entry name" value="Prot_kinase_dom"/>
</dbReference>
<evidence type="ECO:0000313" key="12">
    <source>
        <dbReference type="EMBL" id="KAL0490064.1"/>
    </source>
</evidence>
<feature type="domain" description="Protein kinase" evidence="11">
    <location>
        <begin position="82"/>
        <end position="211"/>
    </location>
</feature>
<dbReference type="GO" id="GO:0004674">
    <property type="term" value="F:protein serine/threonine kinase activity"/>
    <property type="evidence" value="ECO:0007669"/>
    <property type="project" value="UniProtKB-KW"/>
</dbReference>
<keyword evidence="6" id="KW-0547">Nucleotide-binding</keyword>
<dbReference type="GO" id="GO:0005524">
    <property type="term" value="F:ATP binding"/>
    <property type="evidence" value="ECO:0007669"/>
    <property type="project" value="UniProtKB-KW"/>
</dbReference>
<keyword evidence="8" id="KW-0067">ATP-binding</keyword>
<evidence type="ECO:0000256" key="9">
    <source>
        <dbReference type="ARBA" id="ARBA00047899"/>
    </source>
</evidence>
<protein>
    <recommendedName>
        <fullName evidence="2">non-specific serine/threonine protein kinase</fullName>
        <ecNumber evidence="2">2.7.11.1</ecNumber>
    </recommendedName>
</protein>
<dbReference type="PROSITE" id="PS50011">
    <property type="entry name" value="PROTEIN_KINASE_DOM"/>
    <property type="match status" value="1"/>
</dbReference>
<dbReference type="Proteomes" id="UP001431209">
    <property type="component" value="Unassembled WGS sequence"/>
</dbReference>
<evidence type="ECO:0000256" key="1">
    <source>
        <dbReference type="ARBA" id="ARBA00009903"/>
    </source>
</evidence>
<comment type="catalytic activity">
    <reaction evidence="10">
        <text>L-seryl-[protein] + ATP = O-phospho-L-seryl-[protein] + ADP + H(+)</text>
        <dbReference type="Rhea" id="RHEA:17989"/>
        <dbReference type="Rhea" id="RHEA-COMP:9863"/>
        <dbReference type="Rhea" id="RHEA-COMP:11604"/>
        <dbReference type="ChEBI" id="CHEBI:15378"/>
        <dbReference type="ChEBI" id="CHEBI:29999"/>
        <dbReference type="ChEBI" id="CHEBI:30616"/>
        <dbReference type="ChEBI" id="CHEBI:83421"/>
        <dbReference type="ChEBI" id="CHEBI:456216"/>
        <dbReference type="EC" id="2.7.11.1"/>
    </reaction>
</comment>
<reference evidence="12 13" key="1">
    <citation type="submission" date="2024-03" db="EMBL/GenBank/DDBJ databases">
        <title>The Acrasis kona genome and developmental transcriptomes reveal deep origins of eukaryotic multicellular pathways.</title>
        <authorList>
            <person name="Sheikh S."/>
            <person name="Fu C.-J."/>
            <person name="Brown M.W."/>
            <person name="Baldauf S.L."/>
        </authorList>
    </citation>
    <scope>NUCLEOTIDE SEQUENCE [LARGE SCALE GENOMIC DNA]</scope>
    <source>
        <strain evidence="12 13">ATCC MYA-3509</strain>
    </source>
</reference>